<dbReference type="NCBIfam" id="NF002300">
    <property type="entry name" value="PRK01222.1-7"/>
    <property type="match status" value="1"/>
</dbReference>
<evidence type="ECO:0000256" key="9">
    <source>
        <dbReference type="HAMAP-Rule" id="MF_00135"/>
    </source>
</evidence>
<protein>
    <recommendedName>
        <fullName evidence="4 9">N-(5'-phosphoribosyl)anthranilate isomerase</fullName>
        <shortName evidence="9">PRAI</shortName>
        <ecNumber evidence="3 9">5.3.1.24</ecNumber>
    </recommendedName>
</protein>
<dbReference type="PANTHER" id="PTHR42894">
    <property type="entry name" value="N-(5'-PHOSPHORIBOSYL)ANTHRANILATE ISOMERASE"/>
    <property type="match status" value="1"/>
</dbReference>
<keyword evidence="6 9" id="KW-0822">Tryptophan biosynthesis</keyword>
<dbReference type="InterPro" id="IPR011060">
    <property type="entry name" value="RibuloseP-bd_barrel"/>
</dbReference>
<dbReference type="PANTHER" id="PTHR42894:SF1">
    <property type="entry name" value="N-(5'-PHOSPHORIBOSYL)ANTHRANILATE ISOMERASE"/>
    <property type="match status" value="1"/>
</dbReference>
<dbReference type="Proteomes" id="UP000664701">
    <property type="component" value="Chromosome"/>
</dbReference>
<evidence type="ECO:0000256" key="2">
    <source>
        <dbReference type="ARBA" id="ARBA00004664"/>
    </source>
</evidence>
<gene>
    <name evidence="9" type="primary">trpF</name>
    <name evidence="11" type="ORF">DOK78_002314</name>
</gene>
<dbReference type="RefSeq" id="WP_207940213.1">
    <property type="nucleotide sequence ID" value="NZ_CP147251.1"/>
</dbReference>
<evidence type="ECO:0000256" key="5">
    <source>
        <dbReference type="ARBA" id="ARBA00022605"/>
    </source>
</evidence>
<name>A0ABZ2STA6_9ENTE</name>
<keyword evidence="8 9" id="KW-0413">Isomerase</keyword>
<evidence type="ECO:0000313" key="12">
    <source>
        <dbReference type="Proteomes" id="UP000664701"/>
    </source>
</evidence>
<dbReference type="InterPro" id="IPR001240">
    <property type="entry name" value="PRAI_dom"/>
</dbReference>
<keyword evidence="12" id="KW-1185">Reference proteome</keyword>
<evidence type="ECO:0000256" key="1">
    <source>
        <dbReference type="ARBA" id="ARBA00001164"/>
    </source>
</evidence>
<dbReference type="InterPro" id="IPR013785">
    <property type="entry name" value="Aldolase_TIM"/>
</dbReference>
<dbReference type="SUPFAM" id="SSF51366">
    <property type="entry name" value="Ribulose-phoshate binding barrel"/>
    <property type="match status" value="1"/>
</dbReference>
<dbReference type="EMBL" id="CP147251">
    <property type="protein sequence ID" value="WYJ77676.1"/>
    <property type="molecule type" value="Genomic_DNA"/>
</dbReference>
<evidence type="ECO:0000256" key="7">
    <source>
        <dbReference type="ARBA" id="ARBA00023141"/>
    </source>
</evidence>
<dbReference type="HAMAP" id="MF_00135">
    <property type="entry name" value="PRAI"/>
    <property type="match status" value="1"/>
</dbReference>
<evidence type="ECO:0000256" key="8">
    <source>
        <dbReference type="ARBA" id="ARBA00023235"/>
    </source>
</evidence>
<dbReference type="GO" id="GO:0016853">
    <property type="term" value="F:isomerase activity"/>
    <property type="evidence" value="ECO:0007669"/>
    <property type="project" value="UniProtKB-KW"/>
</dbReference>
<dbReference type="InterPro" id="IPR044643">
    <property type="entry name" value="TrpF_fam"/>
</dbReference>
<dbReference type="CDD" id="cd00405">
    <property type="entry name" value="PRAI"/>
    <property type="match status" value="1"/>
</dbReference>
<dbReference type="Gene3D" id="3.20.20.70">
    <property type="entry name" value="Aldolase class I"/>
    <property type="match status" value="1"/>
</dbReference>
<organism evidence="11 12">
    <name type="scientific">Candidatus Enterococcus lowellii</name>
    <dbReference type="NCBI Taxonomy" id="2230877"/>
    <lineage>
        <taxon>Bacteria</taxon>
        <taxon>Bacillati</taxon>
        <taxon>Bacillota</taxon>
        <taxon>Bacilli</taxon>
        <taxon>Lactobacillales</taxon>
        <taxon>Enterococcaceae</taxon>
        <taxon>Enterococcus</taxon>
    </lineage>
</organism>
<sequence length="203" mass="22317">MTKIKICGLMDKHTVDEVCRLGADYLGFVFAKSKREVTSDQVRLMTTDVPVTIQKVGVFVSPTIEQLQRTVQEAGLDLVQIHGDFPNGSCGVPTIQAKSVNGNEKEFKTTADFLLLDAPPKEFYGGNGETFSWKAVQLNLLPQEKLFIAGGLTAENVQQAITYFQPFGVDVSSGIETNGVKDLAKIQAFINQVKEYDHVSTTR</sequence>
<comment type="catalytic activity">
    <reaction evidence="1 9">
        <text>N-(5-phospho-beta-D-ribosyl)anthranilate = 1-(2-carboxyphenylamino)-1-deoxy-D-ribulose 5-phosphate</text>
        <dbReference type="Rhea" id="RHEA:21540"/>
        <dbReference type="ChEBI" id="CHEBI:18277"/>
        <dbReference type="ChEBI" id="CHEBI:58613"/>
        <dbReference type="EC" id="5.3.1.24"/>
    </reaction>
</comment>
<evidence type="ECO:0000256" key="3">
    <source>
        <dbReference type="ARBA" id="ARBA00012572"/>
    </source>
</evidence>
<accession>A0ABZ2STA6</accession>
<evidence type="ECO:0000259" key="10">
    <source>
        <dbReference type="Pfam" id="PF00697"/>
    </source>
</evidence>
<proteinExistence type="inferred from homology"/>
<comment type="similarity">
    <text evidence="9">Belongs to the TrpF family.</text>
</comment>
<feature type="domain" description="N-(5'phosphoribosyl) anthranilate isomerase (PRAI)" evidence="10">
    <location>
        <begin position="4"/>
        <end position="191"/>
    </location>
</feature>
<evidence type="ECO:0000313" key="11">
    <source>
        <dbReference type="EMBL" id="WYJ77676.1"/>
    </source>
</evidence>
<comment type="pathway">
    <text evidence="2 9">Amino-acid biosynthesis; L-tryptophan biosynthesis; L-tryptophan from chorismate: step 3/5.</text>
</comment>
<evidence type="ECO:0000256" key="6">
    <source>
        <dbReference type="ARBA" id="ARBA00022822"/>
    </source>
</evidence>
<evidence type="ECO:0000256" key="4">
    <source>
        <dbReference type="ARBA" id="ARBA00022272"/>
    </source>
</evidence>
<keyword evidence="7 9" id="KW-0057">Aromatic amino acid biosynthesis</keyword>
<keyword evidence="5 9" id="KW-0028">Amino-acid biosynthesis</keyword>
<dbReference type="EC" id="5.3.1.24" evidence="3 9"/>
<reference evidence="11 12" key="1">
    <citation type="submission" date="2024-03" db="EMBL/GenBank/DDBJ databases">
        <title>The Genome Sequence of Enterococcus sp. DIV2402.</title>
        <authorList>
            <consortium name="The Broad Institute Genomics Platform"/>
            <consortium name="The Broad Institute Microbial Omics Core"/>
            <consortium name="The Broad Institute Genomic Center for Infectious Diseases"/>
            <person name="Earl A."/>
            <person name="Manson A."/>
            <person name="Gilmore M."/>
            <person name="Schwartman J."/>
            <person name="Shea T."/>
            <person name="Abouelleil A."/>
            <person name="Cao P."/>
            <person name="Chapman S."/>
            <person name="Cusick C."/>
            <person name="Young S."/>
            <person name="Neafsey D."/>
            <person name="Nusbaum C."/>
            <person name="Birren B."/>
        </authorList>
    </citation>
    <scope>NUCLEOTIDE SEQUENCE [LARGE SCALE GENOMIC DNA]</scope>
    <source>
        <strain evidence="11 12">DIV2402</strain>
    </source>
</reference>
<dbReference type="Pfam" id="PF00697">
    <property type="entry name" value="PRAI"/>
    <property type="match status" value="1"/>
</dbReference>